<protein>
    <submittedName>
        <fullName evidence="1">Uncharacterized protein</fullName>
    </submittedName>
</protein>
<gene>
    <name evidence="1" type="ORF">MRATA1EN1_LOCUS18420</name>
</gene>
<name>A0ABN8ZA17_RANTA</name>
<reference evidence="1" key="1">
    <citation type="submission" date="2023-04" db="EMBL/GenBank/DDBJ databases">
        <authorList>
            <consortium name="ELIXIR-Norway"/>
        </authorList>
    </citation>
    <scope>NUCLEOTIDE SEQUENCE [LARGE SCALE GENOMIC DNA]</scope>
</reference>
<dbReference type="Proteomes" id="UP001176941">
    <property type="component" value="Chromosome 3"/>
</dbReference>
<proteinExistence type="predicted"/>
<accession>A0ABN8ZA17</accession>
<organism evidence="1 2">
    <name type="scientific">Rangifer tarandus platyrhynchus</name>
    <name type="common">Svalbard reindeer</name>
    <dbReference type="NCBI Taxonomy" id="3082113"/>
    <lineage>
        <taxon>Eukaryota</taxon>
        <taxon>Metazoa</taxon>
        <taxon>Chordata</taxon>
        <taxon>Craniata</taxon>
        <taxon>Vertebrata</taxon>
        <taxon>Euteleostomi</taxon>
        <taxon>Mammalia</taxon>
        <taxon>Eutheria</taxon>
        <taxon>Laurasiatheria</taxon>
        <taxon>Artiodactyla</taxon>
        <taxon>Ruminantia</taxon>
        <taxon>Pecora</taxon>
        <taxon>Cervidae</taxon>
        <taxon>Odocoileinae</taxon>
        <taxon>Rangifer</taxon>
    </lineage>
</organism>
<keyword evidence="2" id="KW-1185">Reference proteome</keyword>
<evidence type="ECO:0000313" key="2">
    <source>
        <dbReference type="Proteomes" id="UP001176941"/>
    </source>
</evidence>
<evidence type="ECO:0000313" key="1">
    <source>
        <dbReference type="EMBL" id="CAI9169458.1"/>
    </source>
</evidence>
<sequence length="113" mass="12856">MLQLSHLYITTWKNNSFAFVSKVMSLLFNLLSRWVTVFLPKSKHLLISWLRSPSAVILEPKKIKSVTVSIVSPSIHQEVMGPDAMIFILNIEFFHSLLSLSLRGSLVLLCFLP</sequence>
<dbReference type="EMBL" id="OX459939">
    <property type="protein sequence ID" value="CAI9169458.1"/>
    <property type="molecule type" value="Genomic_DNA"/>
</dbReference>